<dbReference type="GO" id="GO:0005829">
    <property type="term" value="C:cytosol"/>
    <property type="evidence" value="ECO:0007669"/>
    <property type="project" value="TreeGrafter"/>
</dbReference>
<keyword evidence="4 10" id="KW-0227">DNA damage</keyword>
<keyword evidence="17" id="KW-1185">Reference proteome</keyword>
<evidence type="ECO:0000256" key="9">
    <source>
        <dbReference type="ARBA" id="ARBA00023236"/>
    </source>
</evidence>
<dbReference type="PANTHER" id="PTHR45900">
    <property type="entry name" value="RECA"/>
    <property type="match status" value="1"/>
</dbReference>
<dbReference type="InterPro" id="IPR020588">
    <property type="entry name" value="RecA_ATP-bd"/>
</dbReference>
<feature type="binding site" evidence="10">
    <location>
        <begin position="69"/>
        <end position="76"/>
    </location>
    <ligand>
        <name>ATP</name>
        <dbReference type="ChEBI" id="CHEBI:30616"/>
    </ligand>
</feature>
<feature type="domain" description="RecA family profile 2" evidence="15">
    <location>
        <begin position="204"/>
        <end position="277"/>
    </location>
</feature>
<comment type="function">
    <text evidence="10">Can catalyze the hydrolysis of ATP in the presence of single-stranded DNA, the ATP-dependent uptake of single-stranded DNA by duplex DNA, and the ATP-dependent hybridization of homologous single-stranded DNAs. It interacts with LexA causing its activation and leading to its autocatalytic cleavage.</text>
</comment>
<dbReference type="RefSeq" id="WP_194537265.1">
    <property type="nucleotide sequence ID" value="NZ_JACEFB010000003.1"/>
</dbReference>
<evidence type="ECO:0000313" key="17">
    <source>
        <dbReference type="Proteomes" id="UP000542342"/>
    </source>
</evidence>
<dbReference type="Proteomes" id="UP000542342">
    <property type="component" value="Unassembled WGS sequence"/>
</dbReference>
<dbReference type="GO" id="GO:0009432">
    <property type="term" value="P:SOS response"/>
    <property type="evidence" value="ECO:0007669"/>
    <property type="project" value="UniProtKB-UniRule"/>
</dbReference>
<keyword evidence="13" id="KW-0175">Coiled coil</keyword>
<dbReference type="Pfam" id="PF00154">
    <property type="entry name" value="RecA_N"/>
    <property type="match status" value="1"/>
</dbReference>
<dbReference type="InterPro" id="IPR023400">
    <property type="entry name" value="RecA_C_sf"/>
</dbReference>
<dbReference type="InterPro" id="IPR049261">
    <property type="entry name" value="RecA-like_C"/>
</dbReference>
<name>A0A7V8VD42_9BACT</name>
<accession>A0A7V8VD42</accession>
<feature type="coiled-coil region" evidence="13">
    <location>
        <begin position="342"/>
        <end position="369"/>
    </location>
</feature>
<dbReference type="SMART" id="SM00382">
    <property type="entry name" value="AAA"/>
    <property type="match status" value="1"/>
</dbReference>
<dbReference type="GO" id="GO:0140664">
    <property type="term" value="F:ATP-dependent DNA damage sensor activity"/>
    <property type="evidence" value="ECO:0007669"/>
    <property type="project" value="InterPro"/>
</dbReference>
<dbReference type="InterPro" id="IPR013765">
    <property type="entry name" value="DNA_recomb/repair_RecA"/>
</dbReference>
<dbReference type="PROSITE" id="PS50162">
    <property type="entry name" value="RECA_2"/>
    <property type="match status" value="1"/>
</dbReference>
<dbReference type="AlphaFoldDB" id="A0A7V8VD42"/>
<dbReference type="SUPFAM" id="SSF54752">
    <property type="entry name" value="RecA protein, C-terminal domain"/>
    <property type="match status" value="1"/>
</dbReference>
<evidence type="ECO:0000313" key="16">
    <source>
        <dbReference type="EMBL" id="MBA2225829.1"/>
    </source>
</evidence>
<proteinExistence type="inferred from homology"/>
<evidence type="ECO:0000256" key="5">
    <source>
        <dbReference type="ARBA" id="ARBA00022840"/>
    </source>
</evidence>
<evidence type="ECO:0000256" key="3">
    <source>
        <dbReference type="ARBA" id="ARBA00022741"/>
    </source>
</evidence>
<comment type="caution">
    <text evidence="16">The sequence shown here is derived from an EMBL/GenBank/DDBJ whole genome shotgun (WGS) entry which is preliminary data.</text>
</comment>
<dbReference type="FunFam" id="3.40.50.300:FF:000087">
    <property type="entry name" value="Recombinase RecA"/>
    <property type="match status" value="1"/>
</dbReference>
<organism evidence="16 17">
    <name type="scientific">Thermogemmata fonticola</name>
    <dbReference type="NCBI Taxonomy" id="2755323"/>
    <lineage>
        <taxon>Bacteria</taxon>
        <taxon>Pseudomonadati</taxon>
        <taxon>Planctomycetota</taxon>
        <taxon>Planctomycetia</taxon>
        <taxon>Gemmatales</taxon>
        <taxon>Gemmataceae</taxon>
        <taxon>Thermogemmata</taxon>
    </lineage>
</organism>
<dbReference type="GO" id="GO:0005524">
    <property type="term" value="F:ATP binding"/>
    <property type="evidence" value="ECO:0007669"/>
    <property type="project" value="UniProtKB-UniRule"/>
</dbReference>
<comment type="similarity">
    <text evidence="1 10 12">Belongs to the RecA family.</text>
</comment>
<keyword evidence="10" id="KW-0963">Cytoplasm</keyword>
<dbReference type="GO" id="GO:0006281">
    <property type="term" value="P:DNA repair"/>
    <property type="evidence" value="ECO:0007669"/>
    <property type="project" value="UniProtKB-UniRule"/>
</dbReference>
<dbReference type="HAMAP" id="MF_00268">
    <property type="entry name" value="RecA"/>
    <property type="match status" value="1"/>
</dbReference>
<dbReference type="Gene3D" id="3.40.50.300">
    <property type="entry name" value="P-loop containing nucleotide triphosphate hydrolases"/>
    <property type="match status" value="1"/>
</dbReference>
<evidence type="ECO:0000256" key="4">
    <source>
        <dbReference type="ARBA" id="ARBA00022763"/>
    </source>
</evidence>
<dbReference type="GO" id="GO:0003684">
    <property type="term" value="F:damaged DNA binding"/>
    <property type="evidence" value="ECO:0007669"/>
    <property type="project" value="UniProtKB-UniRule"/>
</dbReference>
<evidence type="ECO:0000256" key="2">
    <source>
        <dbReference type="ARBA" id="ARBA00015553"/>
    </source>
</evidence>
<dbReference type="EMBL" id="JACEFB010000003">
    <property type="protein sequence ID" value="MBA2225829.1"/>
    <property type="molecule type" value="Genomic_DNA"/>
</dbReference>
<evidence type="ECO:0000256" key="12">
    <source>
        <dbReference type="RuleBase" id="RU004527"/>
    </source>
</evidence>
<dbReference type="CDD" id="cd00983">
    <property type="entry name" value="RecA"/>
    <property type="match status" value="1"/>
</dbReference>
<evidence type="ECO:0000256" key="1">
    <source>
        <dbReference type="ARBA" id="ARBA00009391"/>
    </source>
</evidence>
<keyword evidence="3 10" id="KW-0547">Nucleotide-binding</keyword>
<sequence>MAEKDKLLDNKELRNALAAIEKEFGKGSIMSLGDMTAQDVEGIPTGSLSLDIALGGKGLPRGRVVEIFGAESSGKTTIALHAVANAQKQGGVAAYIDAEHALDPSWAKRIGVDLDALLVSQPSYGEEALRIAEMLIRSNAVDIIVVDSVAALVPKSEIQDGEIGDAKVGLQARLMSQAMRVLTPIINKSRTCLVFINQIRQKIGVMYGDPNTTPGGLALKFYASVRMEVKRVTTLRQDEEAIGAETRVRVVKNKVAPPFRTAEFDILFDRGIDWLGDLFRLAVDEQIIAKSGAHFSYKGERLGHGKEAALQFLREREELCEEIRQAVLSKHKPKSTTDAELALEAEREEAEAKAALEALEQQAEEPKRKARSRTAVEN</sequence>
<dbReference type="GO" id="GO:0006310">
    <property type="term" value="P:DNA recombination"/>
    <property type="evidence" value="ECO:0007669"/>
    <property type="project" value="UniProtKB-UniRule"/>
</dbReference>
<dbReference type="PROSITE" id="PS50163">
    <property type="entry name" value="RECA_3"/>
    <property type="match status" value="1"/>
</dbReference>
<evidence type="ECO:0000256" key="11">
    <source>
        <dbReference type="RuleBase" id="RU000526"/>
    </source>
</evidence>
<dbReference type="InterPro" id="IPR020584">
    <property type="entry name" value="DNA_recomb/repair_RecA_CS"/>
</dbReference>
<keyword evidence="9 10" id="KW-0742">SOS response</keyword>
<dbReference type="PROSITE" id="PS00321">
    <property type="entry name" value="RECA_1"/>
    <property type="match status" value="1"/>
</dbReference>
<evidence type="ECO:0000256" key="6">
    <source>
        <dbReference type="ARBA" id="ARBA00023125"/>
    </source>
</evidence>
<keyword evidence="8 10" id="KW-0234">DNA repair</keyword>
<feature type="domain" description="RecA family profile 1" evidence="14">
    <location>
        <begin position="39"/>
        <end position="199"/>
    </location>
</feature>
<dbReference type="InterPro" id="IPR049428">
    <property type="entry name" value="RecA-like_N"/>
</dbReference>
<keyword evidence="6 10" id="KW-0238">DNA-binding</keyword>
<comment type="subcellular location">
    <subcellularLocation>
        <location evidence="10">Cytoplasm</location>
    </subcellularLocation>
</comment>
<dbReference type="InterPro" id="IPR020587">
    <property type="entry name" value="RecA_monomer-monomer_interface"/>
</dbReference>
<evidence type="ECO:0000256" key="7">
    <source>
        <dbReference type="ARBA" id="ARBA00023172"/>
    </source>
</evidence>
<dbReference type="InterPro" id="IPR003593">
    <property type="entry name" value="AAA+_ATPase"/>
</dbReference>
<dbReference type="SUPFAM" id="SSF52540">
    <property type="entry name" value="P-loop containing nucleoside triphosphate hydrolases"/>
    <property type="match status" value="1"/>
</dbReference>
<dbReference type="PANTHER" id="PTHR45900:SF1">
    <property type="entry name" value="MITOCHONDRIAL DNA REPAIR PROTEIN RECA HOMOLOG-RELATED"/>
    <property type="match status" value="1"/>
</dbReference>
<evidence type="ECO:0000256" key="8">
    <source>
        <dbReference type="ARBA" id="ARBA00023204"/>
    </source>
</evidence>
<gene>
    <name evidence="10 16" type="primary">recA</name>
    <name evidence="16" type="ORF">H0921_06585</name>
</gene>
<reference evidence="16 17" key="1">
    <citation type="submission" date="2020-07" db="EMBL/GenBank/DDBJ databases">
        <title>Thermogemmata thermophila gen. nov., sp. nov., a novel moderate thermophilic planctomycete from a Kamchatka hot spring.</title>
        <authorList>
            <person name="Elcheninov A.G."/>
            <person name="Podosokorskaya O.A."/>
            <person name="Kovaleva O.L."/>
            <person name="Novikov A."/>
            <person name="Bonch-Osmolovskaya E.A."/>
            <person name="Toshchakov S.V."/>
            <person name="Kublanov I.V."/>
        </authorList>
    </citation>
    <scope>NUCLEOTIDE SEQUENCE [LARGE SCALE GENOMIC DNA]</scope>
    <source>
        <strain evidence="16 17">2918</strain>
    </source>
</reference>
<evidence type="ECO:0000256" key="10">
    <source>
        <dbReference type="HAMAP-Rule" id="MF_00268"/>
    </source>
</evidence>
<dbReference type="GO" id="GO:0003697">
    <property type="term" value="F:single-stranded DNA binding"/>
    <property type="evidence" value="ECO:0007669"/>
    <property type="project" value="UniProtKB-UniRule"/>
</dbReference>
<keyword evidence="7 10" id="KW-0233">DNA recombination</keyword>
<keyword evidence="5 10" id="KW-0067">ATP-binding</keyword>
<dbReference type="NCBIfam" id="TIGR02012">
    <property type="entry name" value="tigrfam_recA"/>
    <property type="match status" value="1"/>
</dbReference>
<dbReference type="PRINTS" id="PR00142">
    <property type="entry name" value="RECA"/>
</dbReference>
<evidence type="ECO:0000259" key="14">
    <source>
        <dbReference type="PROSITE" id="PS50162"/>
    </source>
</evidence>
<protein>
    <recommendedName>
        <fullName evidence="2 10">Protein RecA</fullName>
    </recommendedName>
    <alternativeName>
        <fullName evidence="10 11">Recombinase A</fullName>
    </alternativeName>
</protein>
<evidence type="ECO:0000256" key="13">
    <source>
        <dbReference type="SAM" id="Coils"/>
    </source>
</evidence>
<dbReference type="InterPro" id="IPR027417">
    <property type="entry name" value="P-loop_NTPase"/>
</dbReference>
<dbReference type="Pfam" id="PF21096">
    <property type="entry name" value="RecA_C"/>
    <property type="match status" value="1"/>
</dbReference>
<evidence type="ECO:0000259" key="15">
    <source>
        <dbReference type="PROSITE" id="PS50163"/>
    </source>
</evidence>